<reference evidence="2" key="1">
    <citation type="submission" date="2021-04" db="EMBL/GenBank/DDBJ databases">
        <authorList>
            <person name="Vanwijnsberghe S."/>
        </authorList>
    </citation>
    <scope>NUCLEOTIDE SEQUENCE</scope>
    <source>
        <strain evidence="2">LMG 31841</strain>
    </source>
</reference>
<gene>
    <name evidence="2" type="ORF">LMG31841_04859</name>
</gene>
<dbReference type="RefSeq" id="WP_228882505.1">
    <property type="nucleotide sequence ID" value="NZ_CAJQZC010000011.1"/>
</dbReference>
<organism evidence="2 3">
    <name type="scientific">Paraburkholderia saeva</name>
    <dbReference type="NCBI Taxonomy" id="2777537"/>
    <lineage>
        <taxon>Bacteria</taxon>
        <taxon>Pseudomonadati</taxon>
        <taxon>Pseudomonadota</taxon>
        <taxon>Betaproteobacteria</taxon>
        <taxon>Burkholderiales</taxon>
        <taxon>Burkholderiaceae</taxon>
        <taxon>Paraburkholderia</taxon>
    </lineage>
</organism>
<protein>
    <submittedName>
        <fullName evidence="2">Uncharacterized protein</fullName>
    </submittedName>
</protein>
<proteinExistence type="predicted"/>
<dbReference type="Proteomes" id="UP000789704">
    <property type="component" value="Unassembled WGS sequence"/>
</dbReference>
<comment type="caution">
    <text evidence="2">The sequence shown here is derived from an EMBL/GenBank/DDBJ whole genome shotgun (WGS) entry which is preliminary data.</text>
</comment>
<evidence type="ECO:0000256" key="1">
    <source>
        <dbReference type="SAM" id="MobiDB-lite"/>
    </source>
</evidence>
<keyword evidence="3" id="KW-1185">Reference proteome</keyword>
<accession>A0A9N8S0X0</accession>
<dbReference type="EMBL" id="CAJQZC010000011">
    <property type="protein sequence ID" value="CAG4919254.1"/>
    <property type="molecule type" value="Genomic_DNA"/>
</dbReference>
<dbReference type="AlphaFoldDB" id="A0A9N8S0X0"/>
<sequence length="98" mass="10914">MHKAPVIRLIPRSDRSGPTPVSSSITVTLHDNGLIDHEIDIDPKHVEQLTDVLLVLMRKMRKLSATEPVAEQRKADAATYIEYVLSSSAAFVEEARHV</sequence>
<evidence type="ECO:0000313" key="3">
    <source>
        <dbReference type="Proteomes" id="UP000789704"/>
    </source>
</evidence>
<feature type="region of interest" description="Disordered" evidence="1">
    <location>
        <begin position="1"/>
        <end position="23"/>
    </location>
</feature>
<name>A0A9N8S0X0_9BURK</name>
<evidence type="ECO:0000313" key="2">
    <source>
        <dbReference type="EMBL" id="CAG4919254.1"/>
    </source>
</evidence>